<evidence type="ECO:0000256" key="1">
    <source>
        <dbReference type="ARBA" id="ARBA00004945"/>
    </source>
</evidence>
<dbReference type="CDD" id="cd09008">
    <property type="entry name" value="MTAN"/>
    <property type="match status" value="1"/>
</dbReference>
<dbReference type="RefSeq" id="WP_016526479.1">
    <property type="nucleotide sequence ID" value="NZ_KE332518.1"/>
</dbReference>
<dbReference type="GO" id="GO:0008782">
    <property type="term" value="F:adenosylhomocysteine nucleosidase activity"/>
    <property type="evidence" value="ECO:0007669"/>
    <property type="project" value="UniProtKB-EC"/>
</dbReference>
<proteinExistence type="predicted"/>
<dbReference type="InterPro" id="IPR000845">
    <property type="entry name" value="Nucleoside_phosphorylase_d"/>
</dbReference>
<comment type="caution">
    <text evidence="7">The sequence shown here is derived from an EMBL/GenBank/DDBJ whole genome shotgun (WGS) entry which is preliminary data.</text>
</comment>
<dbReference type="PATRIC" id="fig|1125699.3.peg.2246"/>
<dbReference type="UniPathway" id="UPA00904">
    <property type="reaction ID" value="UER00871"/>
</dbReference>
<evidence type="ECO:0000259" key="6">
    <source>
        <dbReference type="Pfam" id="PF01048"/>
    </source>
</evidence>
<dbReference type="Proteomes" id="UP000014541">
    <property type="component" value="Unassembled WGS sequence"/>
</dbReference>
<evidence type="ECO:0000256" key="4">
    <source>
        <dbReference type="ARBA" id="ARBA00022801"/>
    </source>
</evidence>
<dbReference type="GO" id="GO:0009164">
    <property type="term" value="P:nucleoside catabolic process"/>
    <property type="evidence" value="ECO:0007669"/>
    <property type="project" value="InterPro"/>
</dbReference>
<dbReference type="AlphaFoldDB" id="S3K4G3"/>
<dbReference type="NCBIfam" id="TIGR01704">
    <property type="entry name" value="MTA_SAH-Nsdase"/>
    <property type="match status" value="1"/>
</dbReference>
<protein>
    <recommendedName>
        <fullName evidence="2">adenosylhomocysteine nucleosidase</fullName>
        <ecNumber evidence="2">3.2.2.9</ecNumber>
    </recommendedName>
</protein>
<evidence type="ECO:0000313" key="8">
    <source>
        <dbReference type="Proteomes" id="UP000014541"/>
    </source>
</evidence>
<dbReference type="OrthoDB" id="9792278at2"/>
<dbReference type="InterPro" id="IPR035994">
    <property type="entry name" value="Nucleoside_phosphorylase_sf"/>
</dbReference>
<evidence type="ECO:0000256" key="5">
    <source>
        <dbReference type="ARBA" id="ARBA00023167"/>
    </source>
</evidence>
<dbReference type="NCBIfam" id="NF004079">
    <property type="entry name" value="PRK05584.1"/>
    <property type="match status" value="1"/>
</dbReference>
<dbReference type="SUPFAM" id="SSF53167">
    <property type="entry name" value="Purine and uridine phosphorylases"/>
    <property type="match status" value="1"/>
</dbReference>
<comment type="pathway">
    <text evidence="1">Amino-acid biosynthesis; L-methionine biosynthesis via salvage pathway; S-methyl-5-thio-alpha-D-ribose 1-phosphate from S-methyl-5'-thioadenosine (hydrolase route): step 1/2.</text>
</comment>
<dbReference type="HOGENOM" id="CLU_031248_2_0_12"/>
<keyword evidence="4" id="KW-0378">Hydrolase</keyword>
<name>S3K4G3_TREMA</name>
<dbReference type="GO" id="GO:0019284">
    <property type="term" value="P:L-methionine salvage from S-adenosylmethionine"/>
    <property type="evidence" value="ECO:0007669"/>
    <property type="project" value="TreeGrafter"/>
</dbReference>
<sequence>MKIGIIGAMSVEIEYLKEILTGIEAVKKGGLVFYTGTIRGKDAVIVQSGVGKVNAAMCTTLLIECFGVTHVINTGVAGGLKEGLHVFDVVVSSCCIHHDVDATGFGYKPCEVPGLKTVDFKADAFLIETAKRAWKECAFSSSLLEGRIASGDVFVNSAQRKKEIRSLCDAACVEMEGASIAQVCFLTGIPFVVIRCISDMAENTEEVYEEKKAAKISSVLVANIFGLL</sequence>
<dbReference type="InterPro" id="IPR010049">
    <property type="entry name" value="MTA_SAH_Nsdase"/>
</dbReference>
<dbReference type="eggNOG" id="COG0775">
    <property type="taxonomic scope" value="Bacteria"/>
</dbReference>
<dbReference type="EC" id="3.2.2.9" evidence="2"/>
<dbReference type="GO" id="GO:0005829">
    <property type="term" value="C:cytosol"/>
    <property type="evidence" value="ECO:0007669"/>
    <property type="project" value="TreeGrafter"/>
</dbReference>
<dbReference type="Pfam" id="PF01048">
    <property type="entry name" value="PNP_UDP_1"/>
    <property type="match status" value="1"/>
</dbReference>
<dbReference type="GO" id="GO:0008930">
    <property type="term" value="F:methylthioadenosine nucleosidase activity"/>
    <property type="evidence" value="ECO:0007669"/>
    <property type="project" value="InterPro"/>
</dbReference>
<evidence type="ECO:0000256" key="3">
    <source>
        <dbReference type="ARBA" id="ARBA00022605"/>
    </source>
</evidence>
<evidence type="ECO:0000313" key="7">
    <source>
        <dbReference type="EMBL" id="EPF31871.1"/>
    </source>
</evidence>
<organism evidence="7 8">
    <name type="scientific">Treponema maltophilum ATCC 51939</name>
    <dbReference type="NCBI Taxonomy" id="1125699"/>
    <lineage>
        <taxon>Bacteria</taxon>
        <taxon>Pseudomonadati</taxon>
        <taxon>Spirochaetota</taxon>
        <taxon>Spirochaetia</taxon>
        <taxon>Spirochaetales</taxon>
        <taxon>Treponemataceae</taxon>
        <taxon>Treponema</taxon>
    </lineage>
</organism>
<dbReference type="PANTHER" id="PTHR46832:SF1">
    <property type="entry name" value="5'-METHYLTHIOADENOSINE_S-ADENOSYLHOMOCYSTEINE NUCLEOSIDASE"/>
    <property type="match status" value="1"/>
</dbReference>
<dbReference type="STRING" id="1125699.HMPREF9194_02226"/>
<accession>S3K4G3</accession>
<keyword evidence="3" id="KW-0028">Amino-acid biosynthesis</keyword>
<dbReference type="EMBL" id="ATFF01000006">
    <property type="protein sequence ID" value="EPF31871.1"/>
    <property type="molecule type" value="Genomic_DNA"/>
</dbReference>
<reference evidence="7 8" key="1">
    <citation type="submission" date="2013-04" db="EMBL/GenBank/DDBJ databases">
        <title>The Genome Sequence of Treponema maltophilum ATCC 51939.</title>
        <authorList>
            <consortium name="The Broad Institute Genomics Platform"/>
            <person name="Earl A."/>
            <person name="Ward D."/>
            <person name="Feldgarden M."/>
            <person name="Gevers D."/>
            <person name="Leonetti C."/>
            <person name="Blanton J.M."/>
            <person name="Dewhirst F.E."/>
            <person name="Izard J."/>
            <person name="Walker B."/>
            <person name="Young S."/>
            <person name="Zeng Q."/>
            <person name="Gargeya S."/>
            <person name="Fitzgerald M."/>
            <person name="Haas B."/>
            <person name="Abouelleil A."/>
            <person name="Allen A.W."/>
            <person name="Alvarado L."/>
            <person name="Arachchi H.M."/>
            <person name="Berlin A.M."/>
            <person name="Chapman S.B."/>
            <person name="Gainer-Dewar J."/>
            <person name="Goldberg J."/>
            <person name="Griggs A."/>
            <person name="Gujja S."/>
            <person name="Hansen M."/>
            <person name="Howarth C."/>
            <person name="Imamovic A."/>
            <person name="Ireland A."/>
            <person name="Larimer J."/>
            <person name="McCowan C."/>
            <person name="Murphy C."/>
            <person name="Pearson M."/>
            <person name="Poon T.W."/>
            <person name="Priest M."/>
            <person name="Roberts A."/>
            <person name="Saif S."/>
            <person name="Shea T."/>
            <person name="Sisk P."/>
            <person name="Sykes S."/>
            <person name="Wortman J."/>
            <person name="Nusbaum C."/>
            <person name="Birren B."/>
        </authorList>
    </citation>
    <scope>NUCLEOTIDE SEQUENCE [LARGE SCALE GENOMIC DNA]</scope>
    <source>
        <strain evidence="7 8">ATCC 51939</strain>
    </source>
</reference>
<feature type="domain" description="Nucleoside phosphorylase" evidence="6">
    <location>
        <begin position="2"/>
        <end position="214"/>
    </location>
</feature>
<gene>
    <name evidence="7" type="ORF">HMPREF9194_02226</name>
</gene>
<evidence type="ECO:0000256" key="2">
    <source>
        <dbReference type="ARBA" id="ARBA00011974"/>
    </source>
</evidence>
<keyword evidence="5" id="KW-0486">Methionine biosynthesis</keyword>
<dbReference type="GO" id="GO:0019509">
    <property type="term" value="P:L-methionine salvage from methylthioadenosine"/>
    <property type="evidence" value="ECO:0007669"/>
    <property type="project" value="UniProtKB-UniPathway"/>
</dbReference>
<keyword evidence="8" id="KW-1185">Reference proteome</keyword>
<dbReference type="Gene3D" id="3.40.50.1580">
    <property type="entry name" value="Nucleoside phosphorylase domain"/>
    <property type="match status" value="1"/>
</dbReference>
<dbReference type="PANTHER" id="PTHR46832">
    <property type="entry name" value="5'-METHYLTHIOADENOSINE/S-ADENOSYLHOMOCYSTEINE NUCLEOSIDASE"/>
    <property type="match status" value="1"/>
</dbReference>